<feature type="binding site" evidence="10">
    <location>
        <position position="244"/>
    </location>
    <ligand>
        <name>Mn(2+)</name>
        <dbReference type="ChEBI" id="CHEBI:29035"/>
    </ligand>
</feature>
<keyword evidence="10" id="KW-0963">Cytoplasm</keyword>
<feature type="binding site" evidence="10">
    <location>
        <position position="309"/>
    </location>
    <ligand>
        <name>substrate</name>
    </ligand>
</feature>
<keyword evidence="7 10" id="KW-0067">ATP-binding</keyword>
<dbReference type="GO" id="GO:0006094">
    <property type="term" value="P:gluconeogenesis"/>
    <property type="evidence" value="ECO:0007669"/>
    <property type="project" value="UniProtKB-UniRule"/>
</dbReference>
<keyword evidence="10" id="KW-0464">Manganese</keyword>
<dbReference type="EC" id="4.1.1.49" evidence="3 10"/>
<dbReference type="Pfam" id="PF01293">
    <property type="entry name" value="PEPCK_ATP"/>
    <property type="match status" value="1"/>
</dbReference>
<feature type="binding site" evidence="10">
    <location>
        <begin position="223"/>
        <end position="231"/>
    </location>
    <ligand>
        <name>ATP</name>
        <dbReference type="ChEBI" id="CHEBI:30616"/>
    </ligand>
</feature>
<comment type="subcellular location">
    <subcellularLocation>
        <location evidence="10">Cytoplasm</location>
    </subcellularLocation>
</comment>
<evidence type="ECO:0000256" key="6">
    <source>
        <dbReference type="ARBA" id="ARBA00022793"/>
    </source>
</evidence>
<dbReference type="PIRSF" id="PIRSF006294">
    <property type="entry name" value="PEP_crbxkin"/>
    <property type="match status" value="1"/>
</dbReference>
<keyword evidence="6 10" id="KW-0210">Decarboxylase</keyword>
<keyword evidence="10" id="KW-0479">Metal-binding</keyword>
<dbReference type="GO" id="GO:0005829">
    <property type="term" value="C:cytosol"/>
    <property type="evidence" value="ECO:0007669"/>
    <property type="project" value="TreeGrafter"/>
</dbReference>
<dbReference type="UniPathway" id="UPA00138"/>
<dbReference type="InterPro" id="IPR013035">
    <property type="entry name" value="PEP_carboxykinase_C"/>
</dbReference>
<feature type="binding site" evidence="10">
    <location>
        <position position="188"/>
    </location>
    <ligand>
        <name>ATP</name>
        <dbReference type="ChEBI" id="CHEBI:30616"/>
    </ligand>
</feature>
<dbReference type="Proteomes" id="UP000264217">
    <property type="component" value="Unassembled WGS sequence"/>
</dbReference>
<dbReference type="SUPFAM" id="SSF53795">
    <property type="entry name" value="PEP carboxykinase-like"/>
    <property type="match status" value="1"/>
</dbReference>
<comment type="catalytic activity">
    <reaction evidence="9 10">
        <text>oxaloacetate + ATP = phosphoenolpyruvate + ADP + CO2</text>
        <dbReference type="Rhea" id="RHEA:18617"/>
        <dbReference type="ChEBI" id="CHEBI:16452"/>
        <dbReference type="ChEBI" id="CHEBI:16526"/>
        <dbReference type="ChEBI" id="CHEBI:30616"/>
        <dbReference type="ChEBI" id="CHEBI:58702"/>
        <dbReference type="ChEBI" id="CHEBI:456216"/>
        <dbReference type="EC" id="4.1.1.49"/>
    </reaction>
</comment>
<reference evidence="11 12" key="1">
    <citation type="submission" date="2018-08" db="EMBL/GenBank/DDBJ databases">
        <title>Mucilaginibacter sp. MYSH2.</title>
        <authorList>
            <person name="Seo T."/>
        </authorList>
    </citation>
    <scope>NUCLEOTIDE SEQUENCE [LARGE SCALE GENOMIC DNA]</scope>
    <source>
        <strain evidence="11 12">MYSH2</strain>
    </source>
</reference>
<evidence type="ECO:0000256" key="2">
    <source>
        <dbReference type="ARBA" id="ARBA00006052"/>
    </source>
</evidence>
<accession>A0A372NQA9</accession>
<feature type="binding site" evidence="10">
    <location>
        <position position="182"/>
    </location>
    <ligand>
        <name>substrate</name>
    </ligand>
</feature>
<evidence type="ECO:0000256" key="5">
    <source>
        <dbReference type="ARBA" id="ARBA00022741"/>
    </source>
</evidence>
<feature type="binding site" evidence="10">
    <location>
        <position position="272"/>
    </location>
    <ligand>
        <name>ATP</name>
        <dbReference type="ChEBI" id="CHEBI:30616"/>
    </ligand>
</feature>
<evidence type="ECO:0000256" key="4">
    <source>
        <dbReference type="ARBA" id="ARBA00022432"/>
    </source>
</evidence>
<dbReference type="GO" id="GO:0005524">
    <property type="term" value="F:ATP binding"/>
    <property type="evidence" value="ECO:0007669"/>
    <property type="project" value="UniProtKB-UniRule"/>
</dbReference>
<evidence type="ECO:0000256" key="8">
    <source>
        <dbReference type="ARBA" id="ARBA00023239"/>
    </source>
</evidence>
<dbReference type="PANTHER" id="PTHR30031:SF0">
    <property type="entry name" value="PHOSPHOENOLPYRUVATE CARBOXYKINASE (ATP)"/>
    <property type="match status" value="1"/>
</dbReference>
<comment type="similarity">
    <text evidence="2 10">Belongs to the phosphoenolpyruvate carboxykinase (ATP) family.</text>
</comment>
<dbReference type="Gene3D" id="2.170.8.10">
    <property type="entry name" value="Phosphoenolpyruvate Carboxykinase, domain 2"/>
    <property type="match status" value="1"/>
</dbReference>
<keyword evidence="4 10" id="KW-0312">Gluconeogenesis</keyword>
<keyword evidence="11" id="KW-0418">Kinase</keyword>
<dbReference type="NCBIfam" id="NF006821">
    <property type="entry name" value="PRK09344.1-3"/>
    <property type="match status" value="1"/>
</dbReference>
<gene>
    <name evidence="10" type="primary">pckA</name>
    <name evidence="11" type="ORF">D0C36_19485</name>
</gene>
<feature type="binding site" evidence="10">
    <location>
        <position position="188"/>
    </location>
    <ligand>
        <name>substrate</name>
    </ligand>
</feature>
<feature type="binding site" evidence="10">
    <location>
        <position position="309"/>
    </location>
    <ligand>
        <name>ATP</name>
        <dbReference type="ChEBI" id="CHEBI:30616"/>
    </ligand>
</feature>
<keyword evidence="11" id="KW-0808">Transferase</keyword>
<comment type="cofactor">
    <cofactor evidence="10">
        <name>Mn(2+)</name>
        <dbReference type="ChEBI" id="CHEBI:29035"/>
    </cofactor>
    <text evidence="10">Binds 1 Mn(2+) ion per subunit.</text>
</comment>
<dbReference type="RefSeq" id="WP_117393329.1">
    <property type="nucleotide sequence ID" value="NZ_QWDC01000003.1"/>
</dbReference>
<dbReference type="OrthoDB" id="9806325at2"/>
<dbReference type="NCBIfam" id="NF006820">
    <property type="entry name" value="PRK09344.1-2"/>
    <property type="match status" value="1"/>
</dbReference>
<dbReference type="SUPFAM" id="SSF68923">
    <property type="entry name" value="PEP carboxykinase N-terminal domain"/>
    <property type="match status" value="1"/>
</dbReference>
<evidence type="ECO:0000256" key="1">
    <source>
        <dbReference type="ARBA" id="ARBA00004742"/>
    </source>
</evidence>
<feature type="binding site" evidence="10">
    <location>
        <position position="47"/>
    </location>
    <ligand>
        <name>substrate</name>
    </ligand>
</feature>
<evidence type="ECO:0000256" key="10">
    <source>
        <dbReference type="HAMAP-Rule" id="MF_00453"/>
    </source>
</evidence>
<comment type="pathway">
    <text evidence="1 10">Carbohydrate biosynthesis; gluconeogenesis.</text>
</comment>
<dbReference type="AlphaFoldDB" id="A0A372NQA9"/>
<evidence type="ECO:0000256" key="9">
    <source>
        <dbReference type="ARBA" id="ARBA00047371"/>
    </source>
</evidence>
<keyword evidence="8 10" id="KW-0456">Lyase</keyword>
<dbReference type="PANTHER" id="PTHR30031">
    <property type="entry name" value="PHOSPHOENOLPYRUVATE CARBOXYKINASE ATP"/>
    <property type="match status" value="1"/>
</dbReference>
<organism evidence="11 12">
    <name type="scientific">Mucilaginibacter conchicola</name>
    <dbReference type="NCBI Taxonomy" id="2303333"/>
    <lineage>
        <taxon>Bacteria</taxon>
        <taxon>Pseudomonadati</taxon>
        <taxon>Bacteroidota</taxon>
        <taxon>Sphingobacteriia</taxon>
        <taxon>Sphingobacteriales</taxon>
        <taxon>Sphingobacteriaceae</taxon>
        <taxon>Mucilaginibacter</taxon>
    </lineage>
</organism>
<evidence type="ECO:0000313" key="12">
    <source>
        <dbReference type="Proteomes" id="UP000264217"/>
    </source>
</evidence>
<name>A0A372NQA9_9SPHI</name>
<comment type="caution">
    <text evidence="11">The sequence shown here is derived from an EMBL/GenBank/DDBJ whole genome shotgun (WGS) entry which is preliminary data.</text>
</comment>
<evidence type="ECO:0000313" key="11">
    <source>
        <dbReference type="EMBL" id="RFZ91126.1"/>
    </source>
</evidence>
<feature type="binding site" evidence="10">
    <location>
        <position position="434"/>
    </location>
    <ligand>
        <name>ATP</name>
        <dbReference type="ChEBI" id="CHEBI:30616"/>
    </ligand>
</feature>
<evidence type="ECO:0000256" key="3">
    <source>
        <dbReference type="ARBA" id="ARBA00012363"/>
    </source>
</evidence>
<sequence>MSRFSIRTHIHYQLSREQLSLQALNRGFAVKSETGALMISTGKFTGRSPEDKFIVRELPHEQLIDWNALNQPISEAHFSKLSADMTAYLDRLPEVWIRDVAACADPQYRLPVRVVTEDPQSNLFAANLFLKSEPYDDGFSGGWHLIHAPGFKADPNIHGTKNSNFTVISFANRTILIGGTAYTGEIKKSVFSILNLILPAEKKVLSMHCSASEGREGVALFFGLSGTGKTTLSADPDRRLIGDDEIGWSERGIFNLEGGCYAKVNGLTPEREPAIFNAVRAGALLENTVFYSGTNKVNYQDTSLTENTRVSYPLDFISRSDQPAMAGVPLNIFFLTCDAYGVLPPVSRLSREQAREYFLMGYTARVAGTEHGHREPRPVFSPCFGAPFLPLPKEYYADMLMARFDAHQPAVWLINTGWTSGPYGTGHRIDLADTRAIVRAVLAGELDKVMYRPHHVFGLRMPVSCPGVDASILDPSANWSDPLAYDLAAESLAHKFAENRLIGHSTAAHKTA</sequence>
<dbReference type="GO" id="GO:0046872">
    <property type="term" value="F:metal ion binding"/>
    <property type="evidence" value="ECO:0007669"/>
    <property type="project" value="UniProtKB-KW"/>
</dbReference>
<comment type="function">
    <text evidence="10">Involved in the gluconeogenesis. Catalyzes the conversion of oxaloacetate (OAA) to phosphoenolpyruvate (PEP) through direct phosphoryl transfer between the nucleoside triphosphate and OAA.</text>
</comment>
<proteinExistence type="inferred from homology"/>
<keyword evidence="11" id="KW-0670">Pyruvate</keyword>
<protein>
    <recommendedName>
        <fullName evidence="3 10">Phosphoenolpyruvate carboxykinase (ATP)</fullName>
        <shortName evidence="10">PCK</shortName>
        <shortName evidence="10">PEP carboxykinase</shortName>
        <shortName evidence="10">PEPCK</shortName>
        <ecNumber evidence="3 10">4.1.1.49</ecNumber>
    </recommendedName>
</protein>
<dbReference type="GO" id="GO:0004612">
    <property type="term" value="F:phosphoenolpyruvate carboxykinase (ATP) activity"/>
    <property type="evidence" value="ECO:0007669"/>
    <property type="project" value="UniProtKB-UniRule"/>
</dbReference>
<feature type="binding site" evidence="10">
    <location>
        <position position="208"/>
    </location>
    <ligand>
        <name>ATP</name>
        <dbReference type="ChEBI" id="CHEBI:30616"/>
    </ligand>
</feature>
<evidence type="ECO:0000256" key="7">
    <source>
        <dbReference type="ARBA" id="ARBA00022840"/>
    </source>
</evidence>
<dbReference type="EMBL" id="QWDC01000003">
    <property type="protein sequence ID" value="RFZ91126.1"/>
    <property type="molecule type" value="Genomic_DNA"/>
</dbReference>
<feature type="binding site" evidence="10">
    <location>
        <begin position="428"/>
        <end position="429"/>
    </location>
    <ligand>
        <name>ATP</name>
        <dbReference type="ChEBI" id="CHEBI:30616"/>
    </ligand>
</feature>
<feature type="binding site" evidence="10">
    <location>
        <position position="208"/>
    </location>
    <ligand>
        <name>Mn(2+)</name>
        <dbReference type="ChEBI" id="CHEBI:29035"/>
    </ligand>
</feature>
<feature type="binding site" evidence="10">
    <location>
        <position position="188"/>
    </location>
    <ligand>
        <name>Mn(2+)</name>
        <dbReference type="ChEBI" id="CHEBI:29035"/>
    </ligand>
</feature>
<dbReference type="Gene3D" id="3.40.449.10">
    <property type="entry name" value="Phosphoenolpyruvate Carboxykinase, domain 1"/>
    <property type="match status" value="1"/>
</dbReference>
<dbReference type="InterPro" id="IPR008210">
    <property type="entry name" value="PEP_carboxykinase_N"/>
</dbReference>
<dbReference type="GO" id="GO:0016301">
    <property type="term" value="F:kinase activity"/>
    <property type="evidence" value="ECO:0007669"/>
    <property type="project" value="UniProtKB-KW"/>
</dbReference>
<keyword evidence="5 10" id="KW-0547">Nucleotide-binding</keyword>
<dbReference type="Gene3D" id="3.90.228.20">
    <property type="match status" value="1"/>
</dbReference>
<dbReference type="InterPro" id="IPR001272">
    <property type="entry name" value="PEP_carboxykinase_ATP"/>
</dbReference>
<dbReference type="HAMAP" id="MF_00453">
    <property type="entry name" value="PEPCK_ATP"/>
    <property type="match status" value="1"/>
</dbReference>
<keyword evidence="12" id="KW-1185">Reference proteome</keyword>